<dbReference type="SUPFAM" id="SSF117782">
    <property type="entry name" value="YbjQ-like"/>
    <property type="match status" value="1"/>
</dbReference>
<feature type="transmembrane region" description="Helical" evidence="2">
    <location>
        <begin position="39"/>
        <end position="62"/>
    </location>
</feature>
<sequence length="440" mass="48626">MTSTENKNIIMDNRWAIISIYLGLVVGVISAVICLKWQLIIFGFNIMYIVSPLLAGFVENYVATRKHGKSTGAISALLTFILINIYGWVLPGWIFPKEPVTLSLITIIALILTIQAAFPIFVNHLLLVVVPGIASRIMRVLLRTPSEIIQATAGVEGDKTTKQPDELFLNELDIPLVSVPDVNGGKIKEYLGLVVGEAIAEENETEGRLSKIVKIIEPAQLDNFNLGSAKKMALSRMLENAESMGANGVVEVLIDFVSMGGLQGSVTIVTATATAVILEQDNKLTENASKLTEDTPKLTEDVPKLTEELSELSGRTASKKLKKSSHEDSKHSKTFKNVSDEFFIPLVTEKDDVPIIEKSSEGNNAKMDDDLSNYFLKIDNASKSDKNLSKDLSLEIRQFVNEEMHKLTKTLELATKTYLNDELERRFLEVSSDLDDLKKN</sequence>
<name>K2R0N5_METFP</name>
<dbReference type="PANTHER" id="PTHR34068">
    <property type="entry name" value="UPF0145 PROTEIN YBJQ"/>
    <property type="match status" value="1"/>
</dbReference>
<dbReference type="InterPro" id="IPR035439">
    <property type="entry name" value="UPF0145_dom_sf"/>
</dbReference>
<keyword evidence="2" id="KW-1133">Transmembrane helix</keyword>
<accession>K2R0N5</accession>
<dbReference type="PATRIC" id="fig|1204725.3.peg.2420"/>
<dbReference type="Pfam" id="PF01906">
    <property type="entry name" value="YbjQ_1"/>
    <property type="match status" value="1"/>
</dbReference>
<dbReference type="EMBL" id="AMPO01000013">
    <property type="protein sequence ID" value="EKF84742.1"/>
    <property type="molecule type" value="Genomic_DNA"/>
</dbReference>
<evidence type="ECO:0000313" key="4">
    <source>
        <dbReference type="Proteomes" id="UP000007360"/>
    </source>
</evidence>
<comment type="caution">
    <text evidence="3">The sequence shown here is derived from an EMBL/GenBank/DDBJ whole genome shotgun (WGS) entry which is preliminary data.</text>
</comment>
<gene>
    <name evidence="3" type="ORF">A994_12051</name>
</gene>
<evidence type="ECO:0000256" key="1">
    <source>
        <dbReference type="SAM" id="MobiDB-lite"/>
    </source>
</evidence>
<dbReference type="Gene3D" id="3.30.110.70">
    <property type="entry name" value="Hypothetical protein apc22750. Chain B"/>
    <property type="match status" value="1"/>
</dbReference>
<keyword evidence="2" id="KW-0472">Membrane</keyword>
<evidence type="ECO:0000313" key="3">
    <source>
        <dbReference type="EMBL" id="EKF84742.1"/>
    </source>
</evidence>
<feature type="transmembrane region" description="Helical" evidence="2">
    <location>
        <begin position="74"/>
        <end position="95"/>
    </location>
</feature>
<reference evidence="3 4" key="1">
    <citation type="journal article" date="2012" name="J. Bacteriol.">
        <title>Draft genome sequence of Methanobacterium formicicum DSM 3637, an archaebacterium isolated from the methane producer amoeba Pelomyxa palustris.</title>
        <authorList>
            <person name="Gutierrez G."/>
        </authorList>
    </citation>
    <scope>NUCLEOTIDE SEQUENCE [LARGE SCALE GENOMIC DNA]</scope>
    <source>
        <strain evidence="4">DSM 3637 / PP1</strain>
    </source>
</reference>
<proteinExistence type="predicted"/>
<keyword evidence="4" id="KW-1185">Reference proteome</keyword>
<dbReference type="PANTHER" id="PTHR34068:SF1">
    <property type="entry name" value="UPF0145 PROTEIN YBJQ"/>
    <property type="match status" value="1"/>
</dbReference>
<feature type="transmembrane region" description="Helical" evidence="2">
    <location>
        <begin position="101"/>
        <end position="134"/>
    </location>
</feature>
<dbReference type="InterPro" id="IPR002765">
    <property type="entry name" value="UPF0145_YbjQ-like"/>
</dbReference>
<dbReference type="AlphaFoldDB" id="K2R0N5"/>
<keyword evidence="2" id="KW-0812">Transmembrane</keyword>
<protein>
    <submittedName>
        <fullName evidence="3">Uncharacterized protein</fullName>
    </submittedName>
</protein>
<feature type="region of interest" description="Disordered" evidence="1">
    <location>
        <begin position="308"/>
        <end position="332"/>
    </location>
</feature>
<dbReference type="Proteomes" id="UP000007360">
    <property type="component" value="Unassembled WGS sequence"/>
</dbReference>
<evidence type="ECO:0000256" key="2">
    <source>
        <dbReference type="SAM" id="Phobius"/>
    </source>
</evidence>
<feature type="transmembrane region" description="Helical" evidence="2">
    <location>
        <begin position="15"/>
        <end position="33"/>
    </location>
</feature>
<organism evidence="3 4">
    <name type="scientific">Methanobacterium formicicum (strain DSM 3637 / PP1)</name>
    <dbReference type="NCBI Taxonomy" id="1204725"/>
    <lineage>
        <taxon>Archaea</taxon>
        <taxon>Methanobacteriati</taxon>
        <taxon>Methanobacteriota</taxon>
        <taxon>Methanomada group</taxon>
        <taxon>Methanobacteria</taxon>
        <taxon>Methanobacteriales</taxon>
        <taxon>Methanobacteriaceae</taxon>
        <taxon>Methanobacterium</taxon>
    </lineage>
</organism>